<dbReference type="RefSeq" id="WP_277866229.1">
    <property type="nucleotide sequence ID" value="NZ_JAKKUT010000002.1"/>
</dbReference>
<sequence>MTFSGWQKATGAIALGVVGAMVASLAVSPGFSSLPLMQAQSTPPPPDYFPLRVDDWWKYKNITGNGQTSEFQITVIGTTPQGDGSIWFNTETKTSFQSFQDWYSKPAGLVIWHKQFYPNNNQDVTFSPQRVSLKNPPKTGDTWQWQGKGMMGVDIEETLRVTGTEEIIVPAGKFATMKVVADVVQGGATVERRIWFANHVGPVKIQTISPSFESTSELIDYSFKR</sequence>
<dbReference type="Proteomes" id="UP001154265">
    <property type="component" value="Unassembled WGS sequence"/>
</dbReference>
<organism evidence="1 2">
    <name type="scientific">Candidatus Synechococcus calcipolaris G9</name>
    <dbReference type="NCBI Taxonomy" id="1497997"/>
    <lineage>
        <taxon>Bacteria</taxon>
        <taxon>Bacillati</taxon>
        <taxon>Cyanobacteriota</taxon>
        <taxon>Cyanophyceae</taxon>
        <taxon>Synechococcales</taxon>
        <taxon>Synechococcaceae</taxon>
        <taxon>Synechococcus</taxon>
    </lineage>
</organism>
<protein>
    <submittedName>
        <fullName evidence="1">DUF3108 domain-containing protein</fullName>
    </submittedName>
</protein>
<name>A0ABT6EWZ4_9SYNE</name>
<dbReference type="EMBL" id="JAKKUT010000002">
    <property type="protein sequence ID" value="MDG2990316.1"/>
    <property type="molecule type" value="Genomic_DNA"/>
</dbReference>
<evidence type="ECO:0000313" key="1">
    <source>
        <dbReference type="EMBL" id="MDG2990316.1"/>
    </source>
</evidence>
<comment type="caution">
    <text evidence="1">The sequence shown here is derived from an EMBL/GenBank/DDBJ whole genome shotgun (WGS) entry which is preliminary data.</text>
</comment>
<evidence type="ECO:0000313" key="2">
    <source>
        <dbReference type="Proteomes" id="UP001154265"/>
    </source>
</evidence>
<accession>A0ABT6EWZ4</accession>
<keyword evidence="2" id="KW-1185">Reference proteome</keyword>
<dbReference type="Gene3D" id="2.40.360.20">
    <property type="match status" value="1"/>
</dbReference>
<gene>
    <name evidence="1" type="ORF">L3556_05105</name>
</gene>
<reference evidence="1" key="2">
    <citation type="submission" date="2022-01" db="EMBL/GenBank/DDBJ databases">
        <authorList>
            <person name="Zivanovic Y."/>
            <person name="Moreira D."/>
            <person name="Lopez-Garcia P."/>
        </authorList>
    </citation>
    <scope>NUCLEOTIDE SEQUENCE</scope>
    <source>
        <strain evidence="1">G9</strain>
    </source>
</reference>
<reference evidence="1" key="1">
    <citation type="journal article" date="2022" name="Genome Biol. Evol.">
        <title>A New Gene Family Diagnostic for Intracellular Biomineralization of Amorphous Ca Carbonates by Cyanobacteria.</title>
        <authorList>
            <person name="Benzerara K."/>
            <person name="Duprat E."/>
            <person name="Bitard-Feildel T."/>
            <person name="Caumes G."/>
            <person name="Cassier-Chauvat C."/>
            <person name="Chauvat F."/>
            <person name="Dezi M."/>
            <person name="Diop S.I."/>
            <person name="Gaschignard G."/>
            <person name="Gorgen S."/>
            <person name="Gugger M."/>
            <person name="Lopez-Garcia P."/>
            <person name="Millet M."/>
            <person name="Skouri-Panet F."/>
            <person name="Moreira D."/>
            <person name="Callebaut I."/>
        </authorList>
    </citation>
    <scope>NUCLEOTIDE SEQUENCE</scope>
    <source>
        <strain evidence="1">G9</strain>
    </source>
</reference>
<proteinExistence type="predicted"/>